<dbReference type="GO" id="GO:0016151">
    <property type="term" value="F:nickel cation binding"/>
    <property type="evidence" value="ECO:0007669"/>
    <property type="project" value="InterPro"/>
</dbReference>
<accession>A0A1J5QXH1</accession>
<dbReference type="AlphaFoldDB" id="A0A1J5QXH1"/>
<name>A0A1J5QXH1_9ZZZZ</name>
<dbReference type="Pfam" id="PF00374">
    <property type="entry name" value="NiFeSe_Hases"/>
    <property type="match status" value="1"/>
</dbReference>
<reference evidence="1" key="1">
    <citation type="submission" date="2016-10" db="EMBL/GenBank/DDBJ databases">
        <title>Sequence of Gallionella enrichment culture.</title>
        <authorList>
            <person name="Poehlein A."/>
            <person name="Muehling M."/>
            <person name="Daniel R."/>
        </authorList>
    </citation>
    <scope>NUCLEOTIDE SEQUENCE</scope>
</reference>
<gene>
    <name evidence="1" type="ORF">GALL_336680</name>
</gene>
<dbReference type="InterPro" id="IPR029014">
    <property type="entry name" value="NiFe-Hase_large"/>
</dbReference>
<comment type="caution">
    <text evidence="1">The sequence shown here is derived from an EMBL/GenBank/DDBJ whole genome shotgun (WGS) entry which is preliminary data.</text>
</comment>
<dbReference type="Gene3D" id="1.10.645.10">
    <property type="entry name" value="Cytochrome-c3 Hydrogenase, chain B"/>
    <property type="match status" value="1"/>
</dbReference>
<evidence type="ECO:0000313" key="1">
    <source>
        <dbReference type="EMBL" id="OIQ84527.1"/>
    </source>
</evidence>
<dbReference type="PANTHER" id="PTHR42958">
    <property type="entry name" value="HYDROGENASE-2 LARGE CHAIN"/>
    <property type="match status" value="1"/>
</dbReference>
<organism evidence="1">
    <name type="scientific">mine drainage metagenome</name>
    <dbReference type="NCBI Taxonomy" id="410659"/>
    <lineage>
        <taxon>unclassified sequences</taxon>
        <taxon>metagenomes</taxon>
        <taxon>ecological metagenomes</taxon>
    </lineage>
</organism>
<dbReference type="EMBL" id="MLJW01000612">
    <property type="protein sequence ID" value="OIQ84527.1"/>
    <property type="molecule type" value="Genomic_DNA"/>
</dbReference>
<protein>
    <submittedName>
        <fullName evidence="1">Nickel-dependent hydrogenase</fullName>
    </submittedName>
</protein>
<sequence length="371" mass="38460">MSGFPAEGRLDIAVTVAQGRFTAVRVASSRALALPSLFSDRRAAEIPELCSRLYAVCRIAQGLAAAKAVEQAADFEAPPPQRAARRLLLLAETLLDQGGRALLDWPRLLGEAPDAAACKDLRAALAGLPRLLYPETDWMRPGGGRLAPDGAALAESLRRARAVIETKVLAGQGARLAAHLRAEGLEEFGACTLPALPPWSARDVAQGLAWHDAAFIAAPTWRGMPHRTGALARLEHHPALAGAGSGLMGLLRARLTELALALDSLDGVAAGGLAADPGQTPPEGDGVGTAVVEAARGRLAHRVEIAGGRVRRYAILAPTEWTFHPQGALVKGLLGADAGPDPLARAGLLAALLDPCVPCRVTDTGTPAPGP</sequence>
<dbReference type="SUPFAM" id="SSF56762">
    <property type="entry name" value="HydB/Nqo4-like"/>
    <property type="match status" value="1"/>
</dbReference>
<proteinExistence type="predicted"/>
<dbReference type="InterPro" id="IPR050867">
    <property type="entry name" value="NiFe/NiFeSe_hydrgnase_LSU"/>
</dbReference>
<dbReference type="PANTHER" id="PTHR42958:SF4">
    <property type="entry name" value="HYDROGENASE EXPRESSION_FORMATION PROTEIN HUPK"/>
    <property type="match status" value="1"/>
</dbReference>
<dbReference type="InterPro" id="IPR001501">
    <property type="entry name" value="Ni-dep_hyd_lsu"/>
</dbReference>